<sequence length="130" mass="14591">EALLGVRMPRRPIFSRKDLPMWGKFKSLVSDRRTWLTILYMLVLMPLGIVYFTIFITLVAFVAYGIASPVLFYGFGLPMAHLNGVDIFLPGWYAPLTVVAGILLLILTLHLAKGLGYLHGRLAKVMLVKD</sequence>
<gene>
    <name evidence="3" type="ORF">ENO08_02480</name>
</gene>
<keyword evidence="1" id="KW-1133">Transmembrane helix</keyword>
<evidence type="ECO:0000313" key="3">
    <source>
        <dbReference type="EMBL" id="HER43311.1"/>
    </source>
</evidence>
<keyword evidence="1" id="KW-0472">Membrane</keyword>
<feature type="non-terminal residue" evidence="3">
    <location>
        <position position="1"/>
    </location>
</feature>
<accession>A0A7V2AU62</accession>
<dbReference type="Pfam" id="PF13796">
    <property type="entry name" value="Sensor"/>
    <property type="match status" value="1"/>
</dbReference>
<evidence type="ECO:0000259" key="2">
    <source>
        <dbReference type="Pfam" id="PF13796"/>
    </source>
</evidence>
<name>A0A7V2AU62_UNCEI</name>
<keyword evidence="1" id="KW-0812">Transmembrane</keyword>
<feature type="domain" description="Putative sensor" evidence="2">
    <location>
        <begin position="2"/>
        <end position="127"/>
    </location>
</feature>
<dbReference type="AlphaFoldDB" id="A0A7V2AU62"/>
<dbReference type="EMBL" id="DSEC01000174">
    <property type="protein sequence ID" value="HER43311.1"/>
    <property type="molecule type" value="Genomic_DNA"/>
</dbReference>
<comment type="caution">
    <text evidence="3">The sequence shown here is derived from an EMBL/GenBank/DDBJ whole genome shotgun (WGS) entry which is preliminary data.</text>
</comment>
<evidence type="ECO:0000256" key="1">
    <source>
        <dbReference type="SAM" id="Phobius"/>
    </source>
</evidence>
<dbReference type="Proteomes" id="UP000886069">
    <property type="component" value="Unassembled WGS sequence"/>
</dbReference>
<feature type="transmembrane region" description="Helical" evidence="1">
    <location>
        <begin position="34"/>
        <end position="67"/>
    </location>
</feature>
<dbReference type="InterPro" id="IPR025828">
    <property type="entry name" value="Put_sensor_dom"/>
</dbReference>
<protein>
    <recommendedName>
        <fullName evidence="2">Putative sensor domain-containing protein</fullName>
    </recommendedName>
</protein>
<proteinExistence type="predicted"/>
<feature type="transmembrane region" description="Helical" evidence="1">
    <location>
        <begin position="87"/>
        <end position="112"/>
    </location>
</feature>
<organism evidence="3">
    <name type="scientific">Eiseniibacteriota bacterium</name>
    <dbReference type="NCBI Taxonomy" id="2212470"/>
    <lineage>
        <taxon>Bacteria</taxon>
        <taxon>Candidatus Eiseniibacteriota</taxon>
    </lineage>
</organism>
<reference evidence="3" key="1">
    <citation type="journal article" date="2020" name="mSystems">
        <title>Genome- and Community-Level Interaction Insights into Carbon Utilization and Element Cycling Functions of Hydrothermarchaeota in Hydrothermal Sediment.</title>
        <authorList>
            <person name="Zhou Z."/>
            <person name="Liu Y."/>
            <person name="Xu W."/>
            <person name="Pan J."/>
            <person name="Luo Z.H."/>
            <person name="Li M."/>
        </authorList>
    </citation>
    <scope>NUCLEOTIDE SEQUENCE [LARGE SCALE GENOMIC DNA]</scope>
    <source>
        <strain evidence="3">SpSt-1233</strain>
    </source>
</reference>